<gene>
    <name evidence="3" type="ORF">QIS74_00054</name>
</gene>
<reference evidence="3 4" key="1">
    <citation type="submission" date="2023-04" db="EMBL/GenBank/DDBJ databases">
        <title>Colletotrichum tabacum stain YC1 causing leaf anthracnose on Nicotiana tabacum(L.) cv.</title>
        <authorList>
            <person name="Ji Z."/>
            <person name="Wang M."/>
            <person name="Zhang J."/>
            <person name="Wang N."/>
            <person name="Zhou Z."/>
        </authorList>
    </citation>
    <scope>NUCLEOTIDE SEQUENCE [LARGE SCALE GENOMIC DNA]</scope>
    <source>
        <strain evidence="3 4">YC1</strain>
    </source>
</reference>
<feature type="transmembrane region" description="Helical" evidence="2">
    <location>
        <begin position="150"/>
        <end position="166"/>
    </location>
</feature>
<evidence type="ECO:0000313" key="3">
    <source>
        <dbReference type="EMBL" id="KAK6226499.1"/>
    </source>
</evidence>
<sequence>MHERESAQCEPAKIAVPSSIEGSSPESRCVETNDIESASPEVSCQRELDFREEASALIRLLLAWIITSAILLAVRDFSVDHLTSWGYRLPTCNPTTKRRKPNPYRSEFLPPPGSCEVQIAQLVVLEVSFWVNAFGIVFRTSTGRKRAGRAAVTTIAAAFLVMAVTADPVSSLLLAMPVVFSVFEAFVYVADVVVWSDRSSMQL</sequence>
<feature type="region of interest" description="Disordered" evidence="1">
    <location>
        <begin position="1"/>
        <end position="34"/>
    </location>
</feature>
<evidence type="ECO:0000313" key="4">
    <source>
        <dbReference type="Proteomes" id="UP001327957"/>
    </source>
</evidence>
<evidence type="ECO:0000256" key="2">
    <source>
        <dbReference type="SAM" id="Phobius"/>
    </source>
</evidence>
<feature type="transmembrane region" description="Helical" evidence="2">
    <location>
        <begin position="56"/>
        <end position="74"/>
    </location>
</feature>
<keyword evidence="4" id="KW-1185">Reference proteome</keyword>
<keyword evidence="2" id="KW-1133">Transmembrane helix</keyword>
<dbReference type="AlphaFoldDB" id="A0AAV9TWU1"/>
<feature type="transmembrane region" description="Helical" evidence="2">
    <location>
        <begin position="172"/>
        <end position="195"/>
    </location>
</feature>
<dbReference type="EMBL" id="JASAOK010000001">
    <property type="protein sequence ID" value="KAK6226499.1"/>
    <property type="molecule type" value="Genomic_DNA"/>
</dbReference>
<keyword evidence="2" id="KW-0812">Transmembrane</keyword>
<protein>
    <recommendedName>
        <fullName evidence="5">Integral membrane protein</fullName>
    </recommendedName>
</protein>
<organism evidence="3 4">
    <name type="scientific">Colletotrichum tabaci</name>
    <dbReference type="NCBI Taxonomy" id="1209068"/>
    <lineage>
        <taxon>Eukaryota</taxon>
        <taxon>Fungi</taxon>
        <taxon>Dikarya</taxon>
        <taxon>Ascomycota</taxon>
        <taxon>Pezizomycotina</taxon>
        <taxon>Sordariomycetes</taxon>
        <taxon>Hypocreomycetidae</taxon>
        <taxon>Glomerellales</taxon>
        <taxon>Glomerellaceae</taxon>
        <taxon>Colletotrichum</taxon>
        <taxon>Colletotrichum destructivum species complex</taxon>
    </lineage>
</organism>
<proteinExistence type="predicted"/>
<feature type="transmembrane region" description="Helical" evidence="2">
    <location>
        <begin position="119"/>
        <end position="138"/>
    </location>
</feature>
<evidence type="ECO:0000256" key="1">
    <source>
        <dbReference type="SAM" id="MobiDB-lite"/>
    </source>
</evidence>
<evidence type="ECO:0008006" key="5">
    <source>
        <dbReference type="Google" id="ProtNLM"/>
    </source>
</evidence>
<accession>A0AAV9TWU1</accession>
<comment type="caution">
    <text evidence="3">The sequence shown here is derived from an EMBL/GenBank/DDBJ whole genome shotgun (WGS) entry which is preliminary data.</text>
</comment>
<dbReference type="Proteomes" id="UP001327957">
    <property type="component" value="Unassembled WGS sequence"/>
</dbReference>
<name>A0AAV9TWU1_9PEZI</name>
<keyword evidence="2" id="KW-0472">Membrane</keyword>